<comment type="similarity">
    <text evidence="2 7">Belongs to the DedA family.</text>
</comment>
<evidence type="ECO:0000256" key="2">
    <source>
        <dbReference type="ARBA" id="ARBA00010792"/>
    </source>
</evidence>
<evidence type="ECO:0000256" key="7">
    <source>
        <dbReference type="RuleBase" id="RU367016"/>
    </source>
</evidence>
<dbReference type="RefSeq" id="WP_188512992.1">
    <property type="nucleotide sequence ID" value="NZ_BMGD01000001.1"/>
</dbReference>
<evidence type="ECO:0000256" key="4">
    <source>
        <dbReference type="ARBA" id="ARBA00022692"/>
    </source>
</evidence>
<keyword evidence="3 7" id="KW-1003">Cell membrane</keyword>
<dbReference type="InterPro" id="IPR032818">
    <property type="entry name" value="DedA-like"/>
</dbReference>
<evidence type="ECO:0000313" key="9">
    <source>
        <dbReference type="EMBL" id="GGB55385.1"/>
    </source>
</evidence>
<dbReference type="InterPro" id="IPR032816">
    <property type="entry name" value="VTT_dom"/>
</dbReference>
<feature type="transmembrane region" description="Helical" evidence="7">
    <location>
        <begin position="182"/>
        <end position="204"/>
    </location>
</feature>
<name>A0ABQ1IZX8_9SPHN</name>
<evidence type="ECO:0000256" key="1">
    <source>
        <dbReference type="ARBA" id="ARBA00004651"/>
    </source>
</evidence>
<keyword evidence="6 7" id="KW-0472">Membrane</keyword>
<keyword evidence="5 7" id="KW-1133">Transmembrane helix</keyword>
<dbReference type="PANTHER" id="PTHR30353:SF15">
    <property type="entry name" value="INNER MEMBRANE PROTEIN YABI"/>
    <property type="match status" value="1"/>
</dbReference>
<comment type="subcellular location">
    <subcellularLocation>
        <location evidence="1 7">Cell membrane</location>
        <topology evidence="1 7">Multi-pass membrane protein</topology>
    </subcellularLocation>
</comment>
<comment type="caution">
    <text evidence="9">The sequence shown here is derived from an EMBL/GenBank/DDBJ whole genome shotgun (WGS) entry which is preliminary data.</text>
</comment>
<feature type="transmembrane region" description="Helical" evidence="7">
    <location>
        <begin position="149"/>
        <end position="170"/>
    </location>
</feature>
<feature type="transmembrane region" description="Helical" evidence="7">
    <location>
        <begin position="62"/>
        <end position="81"/>
    </location>
</feature>
<evidence type="ECO:0000313" key="10">
    <source>
        <dbReference type="Proteomes" id="UP000614261"/>
    </source>
</evidence>
<reference evidence="10" key="1">
    <citation type="journal article" date="2019" name="Int. J. Syst. Evol. Microbiol.">
        <title>The Global Catalogue of Microorganisms (GCM) 10K type strain sequencing project: providing services to taxonomists for standard genome sequencing and annotation.</title>
        <authorList>
            <consortium name="The Broad Institute Genomics Platform"/>
            <consortium name="The Broad Institute Genome Sequencing Center for Infectious Disease"/>
            <person name="Wu L."/>
            <person name="Ma J."/>
        </authorList>
    </citation>
    <scope>NUCLEOTIDE SEQUENCE [LARGE SCALE GENOMIC DNA]</scope>
    <source>
        <strain evidence="10">CGMCC 1.12851</strain>
    </source>
</reference>
<accession>A0ABQ1IZX8</accession>
<protein>
    <submittedName>
        <fullName evidence="9">Membrane protein</fullName>
    </submittedName>
</protein>
<gene>
    <name evidence="9" type="ORF">GCM10010833_07620</name>
</gene>
<sequence length="209" mass="22788">MNGLLAHLADFMVDHRWLAGPVFGLIAFGESLAVIGVFIPATPILFMVGVLAGSGRVDATSVVLFGIAGAIAGYWLSWLAGDRMGHRVWHLPSIARHRRGVARARLFFRRWGGISLVAGRYVLGPFQSMLPLVAGVARMDAHRFHRWNVLSGVLWVVLVLSPGFLVGRGIEIAGFDKAWQDQILTVLMIVSCALIMAVVFAGTIKKIFE</sequence>
<dbReference type="Proteomes" id="UP000614261">
    <property type="component" value="Unassembled WGS sequence"/>
</dbReference>
<keyword evidence="4 7" id="KW-0812">Transmembrane</keyword>
<dbReference type="Pfam" id="PF09335">
    <property type="entry name" value="VTT_dom"/>
    <property type="match status" value="1"/>
</dbReference>
<feature type="domain" description="VTT" evidence="8">
    <location>
        <begin position="39"/>
        <end position="163"/>
    </location>
</feature>
<dbReference type="EMBL" id="BMGD01000001">
    <property type="protein sequence ID" value="GGB55385.1"/>
    <property type="molecule type" value="Genomic_DNA"/>
</dbReference>
<evidence type="ECO:0000256" key="3">
    <source>
        <dbReference type="ARBA" id="ARBA00022475"/>
    </source>
</evidence>
<dbReference type="PANTHER" id="PTHR30353">
    <property type="entry name" value="INNER MEMBRANE PROTEIN DEDA-RELATED"/>
    <property type="match status" value="1"/>
</dbReference>
<evidence type="ECO:0000256" key="6">
    <source>
        <dbReference type="ARBA" id="ARBA00023136"/>
    </source>
</evidence>
<organism evidence="9 10">
    <name type="scientific">Blastomonas aquatica</name>
    <dbReference type="NCBI Taxonomy" id="1510276"/>
    <lineage>
        <taxon>Bacteria</taxon>
        <taxon>Pseudomonadati</taxon>
        <taxon>Pseudomonadota</taxon>
        <taxon>Alphaproteobacteria</taxon>
        <taxon>Sphingomonadales</taxon>
        <taxon>Sphingomonadaceae</taxon>
        <taxon>Blastomonas</taxon>
    </lineage>
</organism>
<keyword evidence="10" id="KW-1185">Reference proteome</keyword>
<proteinExistence type="inferred from homology"/>
<feature type="transmembrane region" description="Helical" evidence="7">
    <location>
        <begin position="22"/>
        <end position="50"/>
    </location>
</feature>
<evidence type="ECO:0000256" key="5">
    <source>
        <dbReference type="ARBA" id="ARBA00022989"/>
    </source>
</evidence>
<evidence type="ECO:0000259" key="8">
    <source>
        <dbReference type="Pfam" id="PF09335"/>
    </source>
</evidence>